<organism evidence="1">
    <name type="scientific">marine sediment metagenome</name>
    <dbReference type="NCBI Taxonomy" id="412755"/>
    <lineage>
        <taxon>unclassified sequences</taxon>
        <taxon>metagenomes</taxon>
        <taxon>ecological metagenomes</taxon>
    </lineage>
</organism>
<evidence type="ECO:0000313" key="1">
    <source>
        <dbReference type="EMBL" id="GAH14915.1"/>
    </source>
</evidence>
<proteinExistence type="predicted"/>
<name>X1E3C5_9ZZZZ</name>
<dbReference type="AlphaFoldDB" id="X1E3C5"/>
<feature type="non-terminal residue" evidence="1">
    <location>
        <position position="1"/>
    </location>
</feature>
<comment type="caution">
    <text evidence="1">The sequence shown here is derived from an EMBL/GenBank/DDBJ whole genome shotgun (WGS) entry which is preliminary data.</text>
</comment>
<sequence>TLAVFGPHKLKELVNDTSNSIADRMDETLFREWVNKLLSNNIDFYWI</sequence>
<gene>
    <name evidence="1" type="ORF">S01H4_63469</name>
</gene>
<reference evidence="1" key="1">
    <citation type="journal article" date="2014" name="Front. Microbiol.">
        <title>High frequency of phylogenetically diverse reductive dehalogenase-homologous genes in deep subseafloor sedimentary metagenomes.</title>
        <authorList>
            <person name="Kawai M."/>
            <person name="Futagami T."/>
            <person name="Toyoda A."/>
            <person name="Takaki Y."/>
            <person name="Nishi S."/>
            <person name="Hori S."/>
            <person name="Arai W."/>
            <person name="Tsubouchi T."/>
            <person name="Morono Y."/>
            <person name="Uchiyama I."/>
            <person name="Ito T."/>
            <person name="Fujiyama A."/>
            <person name="Inagaki F."/>
            <person name="Takami H."/>
        </authorList>
    </citation>
    <scope>NUCLEOTIDE SEQUENCE</scope>
    <source>
        <strain evidence="1">Expedition CK06-06</strain>
    </source>
</reference>
<dbReference type="EMBL" id="BART01038180">
    <property type="protein sequence ID" value="GAH14915.1"/>
    <property type="molecule type" value="Genomic_DNA"/>
</dbReference>
<protein>
    <submittedName>
        <fullName evidence="1">Uncharacterized protein</fullName>
    </submittedName>
</protein>
<accession>X1E3C5</accession>